<accession>A0A846MRZ5</accession>
<reference evidence="2 3" key="1">
    <citation type="submission" date="2020-03" db="EMBL/GenBank/DDBJ databases">
        <title>Genomic Encyclopedia of Type Strains, Phase IV (KMG-IV): sequencing the most valuable type-strain genomes for metagenomic binning, comparative biology and taxonomic classification.</title>
        <authorList>
            <person name="Goeker M."/>
        </authorList>
    </citation>
    <scope>NUCLEOTIDE SEQUENCE [LARGE SCALE GENOMIC DNA]</scope>
    <source>
        <strain evidence="2 3">DSM 5718</strain>
    </source>
</reference>
<evidence type="ECO:0008006" key="4">
    <source>
        <dbReference type="Google" id="ProtNLM"/>
    </source>
</evidence>
<dbReference type="RefSeq" id="WP_166919723.1">
    <property type="nucleotide sequence ID" value="NZ_JAASRN010000002.1"/>
</dbReference>
<name>A0A846MRZ5_9BACT</name>
<evidence type="ECO:0000256" key="1">
    <source>
        <dbReference type="SAM" id="MobiDB-lite"/>
    </source>
</evidence>
<keyword evidence="3" id="KW-1185">Reference proteome</keyword>
<evidence type="ECO:0000313" key="3">
    <source>
        <dbReference type="Proteomes" id="UP000537126"/>
    </source>
</evidence>
<protein>
    <recommendedName>
        <fullName evidence="4">DUF3575 domain-containing protein</fullName>
    </recommendedName>
</protein>
<dbReference type="EMBL" id="JAASRN010000002">
    <property type="protein sequence ID" value="NIK74235.1"/>
    <property type="molecule type" value="Genomic_DNA"/>
</dbReference>
<dbReference type="AlphaFoldDB" id="A0A846MRZ5"/>
<sequence>MHRLMGFLFVFYLLCGTVKSFAQYKDPTEQPSETPRESLQKPVQEQAQPPKKDNKAKQKVEGRRLLFGGSLGMTFGTITNIDVAPSVMYRATERLMPGIGVQYSYFSRKYSNGTFSTSIYGGRSFLQYLLHPNVFAWGEVEALNAELYDVATGETARDWLVSPLIGGGYRQAMGEVGSFNLMLLYNVNYDSNRTIYASPLVIRFGVWF</sequence>
<gene>
    <name evidence="2" type="ORF">FHS56_001748</name>
</gene>
<dbReference type="Proteomes" id="UP000537126">
    <property type="component" value="Unassembled WGS sequence"/>
</dbReference>
<organism evidence="2 3">
    <name type="scientific">Thermonema lapsum</name>
    <dbReference type="NCBI Taxonomy" id="28195"/>
    <lineage>
        <taxon>Bacteria</taxon>
        <taxon>Pseudomonadati</taxon>
        <taxon>Bacteroidota</taxon>
        <taxon>Cytophagia</taxon>
        <taxon>Cytophagales</taxon>
        <taxon>Thermonemataceae</taxon>
        <taxon>Thermonema</taxon>
    </lineage>
</organism>
<feature type="compositionally biased region" description="Basic and acidic residues" evidence="1">
    <location>
        <begin position="50"/>
        <end position="59"/>
    </location>
</feature>
<comment type="caution">
    <text evidence="2">The sequence shown here is derived from an EMBL/GenBank/DDBJ whole genome shotgun (WGS) entry which is preliminary data.</text>
</comment>
<feature type="region of interest" description="Disordered" evidence="1">
    <location>
        <begin position="26"/>
        <end position="59"/>
    </location>
</feature>
<evidence type="ECO:0000313" key="2">
    <source>
        <dbReference type="EMBL" id="NIK74235.1"/>
    </source>
</evidence>
<proteinExistence type="predicted"/>